<evidence type="ECO:0000313" key="2">
    <source>
        <dbReference type="EMBL" id="KAA0692388.1"/>
    </source>
</evidence>
<dbReference type="InterPro" id="IPR036188">
    <property type="entry name" value="FAD/NAD-bd_sf"/>
</dbReference>
<evidence type="ECO:0000259" key="1">
    <source>
        <dbReference type="Pfam" id="PF01593"/>
    </source>
</evidence>
<organism evidence="2 3">
    <name type="scientific">Halopseudomonas laoshanensis</name>
    <dbReference type="NCBI Taxonomy" id="2268758"/>
    <lineage>
        <taxon>Bacteria</taxon>
        <taxon>Pseudomonadati</taxon>
        <taxon>Pseudomonadota</taxon>
        <taxon>Gammaproteobacteria</taxon>
        <taxon>Pseudomonadales</taxon>
        <taxon>Pseudomonadaceae</taxon>
        <taxon>Halopseudomonas</taxon>
    </lineage>
</organism>
<dbReference type="Pfam" id="PF01593">
    <property type="entry name" value="Amino_oxidase"/>
    <property type="match status" value="1"/>
</dbReference>
<evidence type="ECO:0000313" key="3">
    <source>
        <dbReference type="Proteomes" id="UP000463138"/>
    </source>
</evidence>
<reference evidence="2 3" key="1">
    <citation type="submission" date="2018-07" db="EMBL/GenBank/DDBJ databases">
        <title>Pseudomonas laoshanensis sp. nov., isolated from soil.</title>
        <authorList>
            <person name="Sun J."/>
            <person name="Yu L."/>
            <person name="Wang M."/>
            <person name="Zhang C."/>
        </authorList>
    </citation>
    <scope>NUCLEOTIDE SEQUENCE [LARGE SCALE GENOMIC DNA]</scope>
    <source>
        <strain evidence="2 3">Y22</strain>
    </source>
</reference>
<dbReference type="PANTHER" id="PTHR16128">
    <property type="entry name" value="FAD/NAD(P)-BINDING OXIDOREDUCTASE FAMILY PROTEIN"/>
    <property type="match status" value="1"/>
</dbReference>
<dbReference type="InterPro" id="IPR002937">
    <property type="entry name" value="Amino_oxidase"/>
</dbReference>
<dbReference type="AlphaFoldDB" id="A0A7V7GR09"/>
<protein>
    <submittedName>
        <fullName evidence="2">FAD-binding protein</fullName>
    </submittedName>
</protein>
<dbReference type="PRINTS" id="PR00419">
    <property type="entry name" value="ADXRDTASE"/>
</dbReference>
<dbReference type="Gene3D" id="3.90.660.10">
    <property type="match status" value="1"/>
</dbReference>
<dbReference type="SUPFAM" id="SSF51905">
    <property type="entry name" value="FAD/NAD(P)-binding domain"/>
    <property type="match status" value="1"/>
</dbReference>
<accession>A0A7V7GR09</accession>
<dbReference type="Pfam" id="PF13450">
    <property type="entry name" value="NAD_binding_8"/>
    <property type="match status" value="1"/>
</dbReference>
<keyword evidence="3" id="KW-1185">Reference proteome</keyword>
<sequence>MTMTHRYNIAVIGAGMAGISAATALIRAGHSVKLFDKSRGSGGRMNSKRTEVGDLDMGAQYFTARDSRFRHELKTWLDNGWVAEWAPALYAYDQNGLRSAADDQQRFVGAPRMTGLTRQLLQGLDFASQTRISHLVQHEDKHWLLVDEQQHQHGPFDRVIVATPAPQAVALLEQSPHLAHAAAQVQMQPGWALAVAFSDPLPTPVEACFVRAGALDWISRNSSKPGRTGQDSWVLQSTPEWASDHLQLDAQEITRELLAAFAEVIGCSLPEPLFTHAHRWLYARPADACNWGALAAPEKDLYVCGDWCMGGRVENAWLSGQQAANTLMEKR</sequence>
<dbReference type="GO" id="GO:0016491">
    <property type="term" value="F:oxidoreductase activity"/>
    <property type="evidence" value="ECO:0007669"/>
    <property type="project" value="InterPro"/>
</dbReference>
<dbReference type="EMBL" id="QOVF01000006">
    <property type="protein sequence ID" value="KAA0692388.1"/>
    <property type="molecule type" value="Genomic_DNA"/>
</dbReference>
<gene>
    <name evidence="2" type="ORF">DT594_15615</name>
</gene>
<dbReference type="PANTHER" id="PTHR16128:SF5">
    <property type="entry name" value="FAD_NAD(P)-BINDING OXIDOREDUCTASE FAMILY PROTEIN"/>
    <property type="match status" value="1"/>
</dbReference>
<proteinExistence type="predicted"/>
<dbReference type="Gene3D" id="3.50.50.60">
    <property type="entry name" value="FAD/NAD(P)-binding domain"/>
    <property type="match status" value="1"/>
</dbReference>
<comment type="caution">
    <text evidence="2">The sequence shown here is derived from an EMBL/GenBank/DDBJ whole genome shotgun (WGS) entry which is preliminary data.</text>
</comment>
<dbReference type="Proteomes" id="UP000463138">
    <property type="component" value="Unassembled WGS sequence"/>
</dbReference>
<feature type="domain" description="Amine oxidase" evidence="1">
    <location>
        <begin position="103"/>
        <end position="327"/>
    </location>
</feature>
<name>A0A7V7GR09_9GAMM</name>
<dbReference type="OrthoDB" id="5792777at2"/>